<dbReference type="Pfam" id="PF15906">
    <property type="entry name" value="zf-NOSIP"/>
    <property type="match status" value="1"/>
</dbReference>
<keyword evidence="2 3" id="KW-0539">Nucleus</keyword>
<reference evidence="5 6" key="1">
    <citation type="journal article" date="2015" name="Genome Biol. Evol.">
        <title>Comparative Genomics of a Bacterivorous Green Alga Reveals Evolutionary Causalities and Consequences of Phago-Mixotrophic Mode of Nutrition.</title>
        <authorList>
            <person name="Burns J.A."/>
            <person name="Paasch A."/>
            <person name="Narechania A."/>
            <person name="Kim E."/>
        </authorList>
    </citation>
    <scope>NUCLEOTIDE SEQUENCE [LARGE SCALE GENOMIC DNA]</scope>
    <source>
        <strain evidence="5 6">PLY_AMNH</strain>
    </source>
</reference>
<proteinExistence type="inferred from homology"/>
<dbReference type="Proteomes" id="UP001190700">
    <property type="component" value="Unassembled WGS sequence"/>
</dbReference>
<dbReference type="PIRSF" id="PIRSF023577">
    <property type="entry name" value="ENOS_interacting"/>
    <property type="match status" value="1"/>
</dbReference>
<gene>
    <name evidence="5" type="ORF">CYMTET_49493</name>
</gene>
<accession>A0AAE0EUM9</accession>
<evidence type="ECO:0000259" key="4">
    <source>
        <dbReference type="Pfam" id="PF15906"/>
    </source>
</evidence>
<dbReference type="InterPro" id="IPR016818">
    <property type="entry name" value="NOSIP"/>
</dbReference>
<comment type="subcellular location">
    <subcellularLocation>
        <location evidence="1 3">Nucleus</location>
    </subcellularLocation>
</comment>
<feature type="domain" description="Nitric oxide synthase-interacting protein zinc-finger" evidence="4">
    <location>
        <begin position="18"/>
        <end position="79"/>
    </location>
</feature>
<dbReference type="GO" id="GO:0005634">
    <property type="term" value="C:nucleus"/>
    <property type="evidence" value="ECO:0007669"/>
    <property type="project" value="UniProtKB-SubCell"/>
</dbReference>
<name>A0AAE0EUM9_9CHLO</name>
<dbReference type="PANTHER" id="PTHR13063">
    <property type="entry name" value="ENOS INTERACTING PROTEIN"/>
    <property type="match status" value="1"/>
</dbReference>
<keyword evidence="6" id="KW-1185">Reference proteome</keyword>
<evidence type="ECO:0000313" key="6">
    <source>
        <dbReference type="Proteomes" id="UP001190700"/>
    </source>
</evidence>
<comment type="similarity">
    <text evidence="3">Belongs to the NOSIP family.</text>
</comment>
<evidence type="ECO:0000256" key="2">
    <source>
        <dbReference type="ARBA" id="ARBA00023242"/>
    </source>
</evidence>
<dbReference type="GO" id="GO:0061630">
    <property type="term" value="F:ubiquitin protein ligase activity"/>
    <property type="evidence" value="ECO:0007669"/>
    <property type="project" value="InterPro"/>
</dbReference>
<dbReference type="InterPro" id="IPR031790">
    <property type="entry name" value="Znf-NOSIP"/>
</dbReference>
<sequence>MGRGSRHSKNAGTMGCEGQTYNERRKLCFGTVQERLGAEAQKDFDACALSLRFAVDPVCTPEGVLYSREAILENILFQKKQIARALGAWKAQEEDKADKARQEDASKKEEILTNFHQQNHAAGKWEDVANPGEIVVTDAGAGATSVQTDFEKKQFEDMKAFWLPSKTPEADKVLAKPDTCPKCPQSGKKLRMKELVTVKFASAPKDLTGARYMCPVCKKALTNSTKIVVLKVSGDAICEGCYTKCVKPDGEYDGHRVNPKDVIKLNRGGTGFIGSGESVISKKSMPLGVGSGAGDIRGQSAGPTSAFGLRMGR</sequence>
<dbReference type="PANTHER" id="PTHR13063:SF10">
    <property type="entry name" value="NITRIC OXIDE SYNTHASE-INTERACTING PROTEIN"/>
    <property type="match status" value="1"/>
</dbReference>
<comment type="caution">
    <text evidence="5">The sequence shown here is derived from an EMBL/GenBank/DDBJ whole genome shotgun (WGS) entry which is preliminary data.</text>
</comment>
<protein>
    <recommendedName>
        <fullName evidence="4">Nitric oxide synthase-interacting protein zinc-finger domain-containing protein</fullName>
    </recommendedName>
</protein>
<evidence type="ECO:0000256" key="1">
    <source>
        <dbReference type="ARBA" id="ARBA00004123"/>
    </source>
</evidence>
<dbReference type="EMBL" id="LGRX02033576">
    <property type="protein sequence ID" value="KAK3240682.1"/>
    <property type="molecule type" value="Genomic_DNA"/>
</dbReference>
<organism evidence="5 6">
    <name type="scientific">Cymbomonas tetramitiformis</name>
    <dbReference type="NCBI Taxonomy" id="36881"/>
    <lineage>
        <taxon>Eukaryota</taxon>
        <taxon>Viridiplantae</taxon>
        <taxon>Chlorophyta</taxon>
        <taxon>Pyramimonadophyceae</taxon>
        <taxon>Pyramimonadales</taxon>
        <taxon>Pyramimonadaceae</taxon>
        <taxon>Cymbomonas</taxon>
    </lineage>
</organism>
<dbReference type="AlphaFoldDB" id="A0AAE0EUM9"/>
<evidence type="ECO:0000256" key="3">
    <source>
        <dbReference type="PIRNR" id="PIRNR023577"/>
    </source>
</evidence>
<evidence type="ECO:0000313" key="5">
    <source>
        <dbReference type="EMBL" id="KAK3240682.1"/>
    </source>
</evidence>